<feature type="binding site" evidence="7">
    <location>
        <position position="45"/>
    </location>
    <ligand>
        <name>substrate</name>
    </ligand>
</feature>
<protein>
    <submittedName>
        <fullName evidence="10">Deoxyadenosine/deoxycytidine kinase</fullName>
        <ecNumber evidence="10">2.7.1.74</ecNumber>
        <ecNumber evidence="10">2.7.1.76</ecNumber>
    </submittedName>
</protein>
<dbReference type="Gene3D" id="3.40.50.300">
    <property type="entry name" value="P-loop containing nucleotide triphosphate hydrolases"/>
    <property type="match status" value="1"/>
</dbReference>
<feature type="binding site" evidence="7">
    <location>
        <position position="93"/>
    </location>
    <ligand>
        <name>substrate</name>
    </ligand>
</feature>
<dbReference type="PANTHER" id="PTHR10513">
    <property type="entry name" value="DEOXYNUCLEOSIDE KINASE"/>
    <property type="match status" value="1"/>
</dbReference>
<feature type="binding site" evidence="7">
    <location>
        <position position="57"/>
    </location>
    <ligand>
        <name>substrate</name>
    </ligand>
</feature>
<keyword evidence="2 10" id="KW-0808">Transferase</keyword>
<feature type="binding site" evidence="8">
    <location>
        <begin position="21"/>
        <end position="29"/>
    </location>
    <ligand>
        <name>ATP</name>
        <dbReference type="ChEBI" id="CHEBI:30616"/>
    </ligand>
</feature>
<evidence type="ECO:0000256" key="4">
    <source>
        <dbReference type="ARBA" id="ARBA00022777"/>
    </source>
</evidence>
<keyword evidence="3 8" id="KW-0547">Nucleotide-binding</keyword>
<dbReference type="FunFam" id="3.40.50.300:FF:000659">
    <property type="entry name" value="Deoxyguanosine kinase"/>
    <property type="match status" value="1"/>
</dbReference>
<dbReference type="SUPFAM" id="SSF52540">
    <property type="entry name" value="P-loop containing nucleoside triphosphate hydrolases"/>
    <property type="match status" value="1"/>
</dbReference>
<accession>A0A653IGX4</accession>
<evidence type="ECO:0000256" key="5">
    <source>
        <dbReference type="ARBA" id="ARBA00022840"/>
    </source>
</evidence>
<dbReference type="EC" id="2.7.1.76" evidence="10"/>
<dbReference type="Pfam" id="PF01712">
    <property type="entry name" value="dNK"/>
    <property type="match status" value="1"/>
</dbReference>
<dbReference type="CDD" id="cd01673">
    <property type="entry name" value="dNK"/>
    <property type="match status" value="1"/>
</dbReference>
<evidence type="ECO:0000256" key="1">
    <source>
        <dbReference type="ARBA" id="ARBA00007420"/>
    </source>
</evidence>
<reference evidence="10 11" key="1">
    <citation type="submission" date="2019-10" db="EMBL/GenBank/DDBJ databases">
        <authorList>
            <person name="Karimi E."/>
        </authorList>
    </citation>
    <scope>NUCLEOTIDE SEQUENCE [LARGE SCALE GENOMIC DNA]</scope>
    <source>
        <strain evidence="10">Exiguobacterium sp. 9Y</strain>
    </source>
</reference>
<evidence type="ECO:0000313" key="11">
    <source>
        <dbReference type="Proteomes" id="UP000439752"/>
    </source>
</evidence>
<evidence type="ECO:0000259" key="9">
    <source>
        <dbReference type="Pfam" id="PF01712"/>
    </source>
</evidence>
<feature type="binding site" evidence="7">
    <location>
        <position position="68"/>
    </location>
    <ligand>
        <name>substrate</name>
    </ligand>
</feature>
<dbReference type="AlphaFoldDB" id="A0A653IGX4"/>
<dbReference type="GO" id="GO:0004137">
    <property type="term" value="F:deoxycytidine kinase activity"/>
    <property type="evidence" value="ECO:0007669"/>
    <property type="project" value="UniProtKB-EC"/>
</dbReference>
<evidence type="ECO:0000256" key="7">
    <source>
        <dbReference type="PIRSR" id="PIRSR000705-2"/>
    </source>
</evidence>
<evidence type="ECO:0000256" key="3">
    <source>
        <dbReference type="ARBA" id="ARBA00022741"/>
    </source>
</evidence>
<dbReference type="GO" id="GO:0005737">
    <property type="term" value="C:cytoplasm"/>
    <property type="evidence" value="ECO:0007669"/>
    <property type="project" value="TreeGrafter"/>
</dbReference>
<name>A0A653IGX4_9BACL</name>
<dbReference type="GO" id="GO:0005524">
    <property type="term" value="F:ATP binding"/>
    <property type="evidence" value="ECO:0007669"/>
    <property type="project" value="UniProtKB-KW"/>
</dbReference>
<comment type="similarity">
    <text evidence="1">Belongs to the DCK/DGK family.</text>
</comment>
<gene>
    <name evidence="10" type="primary">dck</name>
    <name evidence="10" type="ORF">EXIGUO9Y_420007</name>
</gene>
<dbReference type="EC" id="2.7.1.74" evidence="10"/>
<keyword evidence="4 10" id="KW-0418">Kinase</keyword>
<feature type="binding site" evidence="7">
    <location>
        <position position="98"/>
    </location>
    <ligand>
        <name>substrate</name>
    </ligand>
</feature>
<feature type="binding site" evidence="7">
    <location>
        <position position="161"/>
    </location>
    <ligand>
        <name>substrate</name>
    </ligand>
</feature>
<evidence type="ECO:0000256" key="8">
    <source>
        <dbReference type="PIRSR" id="PIRSR000705-3"/>
    </source>
</evidence>
<dbReference type="PIRSF" id="PIRSF000705">
    <property type="entry name" value="DNK"/>
    <property type="match status" value="1"/>
</dbReference>
<dbReference type="EMBL" id="CABWKQ010000037">
    <property type="protein sequence ID" value="VWX38525.1"/>
    <property type="molecule type" value="Genomic_DNA"/>
</dbReference>
<dbReference type="Proteomes" id="UP000439752">
    <property type="component" value="Unassembled WGS sequence"/>
</dbReference>
<feature type="binding site" evidence="8">
    <location>
        <begin position="152"/>
        <end position="156"/>
    </location>
    <ligand>
        <name>ATP</name>
        <dbReference type="ChEBI" id="CHEBI:30616"/>
    </ligand>
</feature>
<dbReference type="InterPro" id="IPR031314">
    <property type="entry name" value="DNK_dom"/>
</dbReference>
<dbReference type="InterPro" id="IPR050566">
    <property type="entry name" value="Deoxyribonucleoside_kinase"/>
</dbReference>
<evidence type="ECO:0000256" key="6">
    <source>
        <dbReference type="PIRSR" id="PIRSR000705-1"/>
    </source>
</evidence>
<dbReference type="PANTHER" id="PTHR10513:SF35">
    <property type="entry name" value="DEOXYADENOSINE KINASE"/>
    <property type="match status" value="1"/>
</dbReference>
<dbReference type="InterPro" id="IPR002624">
    <property type="entry name" value="DCK/DGK"/>
</dbReference>
<evidence type="ECO:0000313" key="10">
    <source>
        <dbReference type="EMBL" id="VWX38525.1"/>
    </source>
</evidence>
<feature type="active site" description="Proton acceptor" evidence="6">
    <location>
        <position position="92"/>
    </location>
</feature>
<evidence type="ECO:0000256" key="2">
    <source>
        <dbReference type="ARBA" id="ARBA00022679"/>
    </source>
</evidence>
<dbReference type="GO" id="GO:0004136">
    <property type="term" value="F:deoxyadenosine kinase activity"/>
    <property type="evidence" value="ECO:0007669"/>
    <property type="project" value="UniProtKB-EC"/>
</dbReference>
<dbReference type="RefSeq" id="WP_029332186.1">
    <property type="nucleotide sequence ID" value="NZ_LR732312.1"/>
</dbReference>
<keyword evidence="5 8" id="KW-0067">ATP-binding</keyword>
<keyword evidence="11" id="KW-1185">Reference proteome</keyword>
<sequence>MNSKLREKYNIPADAVITIGGMVGIGKSTITNGLADALGFRTSLEKVDTNPYLDKFYHDFERWSFHLQIYFLAERFKEQKKIFQYGGGFIQDRSIYEDTGIFAKMHFEKGTMSPTDYETYSSLFDAMVMTPFFPHPDLLIYLEGSFEQVLDRIRLRGREMEQQTPIEYWEEMYERYTNWINNFTICPVLRLSIDEYDLLNEPESIERILSKIDKQLEVARIAKTR</sequence>
<proteinExistence type="inferred from homology"/>
<dbReference type="InterPro" id="IPR027417">
    <property type="entry name" value="P-loop_NTPase"/>
</dbReference>
<feature type="domain" description="Deoxynucleoside kinase" evidence="9">
    <location>
        <begin position="17"/>
        <end position="214"/>
    </location>
</feature>
<organism evidence="10 11">
    <name type="scientific">Exiguobacterium oxidotolerans</name>
    <dbReference type="NCBI Taxonomy" id="223958"/>
    <lineage>
        <taxon>Bacteria</taxon>
        <taxon>Bacillati</taxon>
        <taxon>Bacillota</taxon>
        <taxon>Bacilli</taxon>
        <taxon>Bacillales</taxon>
        <taxon>Bacillales Family XII. Incertae Sedis</taxon>
        <taxon>Exiguobacterium</taxon>
    </lineage>
</organism>